<evidence type="ECO:0000313" key="1">
    <source>
        <dbReference type="EnsemblMetazoa" id="XP_038056921.1"/>
    </source>
</evidence>
<dbReference type="Pfam" id="PF13489">
    <property type="entry name" value="Methyltransf_23"/>
    <property type="match status" value="1"/>
</dbReference>
<evidence type="ECO:0008006" key="3">
    <source>
        <dbReference type="Google" id="ProtNLM"/>
    </source>
</evidence>
<evidence type="ECO:0000313" key="2">
    <source>
        <dbReference type="Proteomes" id="UP000887568"/>
    </source>
</evidence>
<dbReference type="EnsemblMetazoa" id="XM_038200993.1">
    <property type="protein sequence ID" value="XP_038056921.1"/>
    <property type="gene ID" value="LOC119728675"/>
</dbReference>
<name>A0A914A0Q7_PATMI</name>
<reference evidence="1" key="1">
    <citation type="submission" date="2022-11" db="UniProtKB">
        <authorList>
            <consortium name="EnsemblMetazoa"/>
        </authorList>
    </citation>
    <scope>IDENTIFICATION</scope>
</reference>
<dbReference type="OMA" id="GGWDTLW"/>
<dbReference type="CDD" id="cd02440">
    <property type="entry name" value="AdoMet_MTases"/>
    <property type="match status" value="1"/>
</dbReference>
<dbReference type="RefSeq" id="XP_038056921.1">
    <property type="nucleotide sequence ID" value="XM_038200993.1"/>
</dbReference>
<proteinExistence type="predicted"/>
<dbReference type="AlphaFoldDB" id="A0A914A0Q7"/>
<accession>A0A914A0Q7</accession>
<sequence>MASTLRTLFHDPDYYVKSFHCYAAQCDKFSLLASWGERVFGDAVLTKIKTTLGENEELRVLGVGSGSGEMDVTMLTKLLQRFPLINNRVVEPAEGQIAMYKALVQSKAHELHGVNCDWRRQTIDQYEKAGDLTKFHFVHAVQSLYYVEDPDRSLMYLYNLVEPGGVLLVTINSEKSQHCLFWCLQDNLFKHVTTASIRDSLNRRGIPYAEYAQPSRIDVTKCFDPSSEEGAQVLDVLTHIMKFKETASAELQAELMQRLAECSERHGDGAFVSNDWDAVVVSKPVD</sequence>
<keyword evidence="2" id="KW-1185">Reference proteome</keyword>
<dbReference type="Proteomes" id="UP000887568">
    <property type="component" value="Unplaced"/>
</dbReference>
<dbReference type="SUPFAM" id="SSF53335">
    <property type="entry name" value="S-adenosyl-L-methionine-dependent methyltransferases"/>
    <property type="match status" value="1"/>
</dbReference>
<dbReference type="InterPro" id="IPR029063">
    <property type="entry name" value="SAM-dependent_MTases_sf"/>
</dbReference>
<dbReference type="GeneID" id="119728675"/>
<protein>
    <recommendedName>
        <fullName evidence="3">Histamine N-methyltransferase</fullName>
    </recommendedName>
</protein>
<dbReference type="Gene3D" id="3.40.50.150">
    <property type="entry name" value="Vaccinia Virus protein VP39"/>
    <property type="match status" value="1"/>
</dbReference>
<dbReference type="OrthoDB" id="5984880at2759"/>
<organism evidence="1 2">
    <name type="scientific">Patiria miniata</name>
    <name type="common">Bat star</name>
    <name type="synonym">Asterina miniata</name>
    <dbReference type="NCBI Taxonomy" id="46514"/>
    <lineage>
        <taxon>Eukaryota</taxon>
        <taxon>Metazoa</taxon>
        <taxon>Echinodermata</taxon>
        <taxon>Eleutherozoa</taxon>
        <taxon>Asterozoa</taxon>
        <taxon>Asteroidea</taxon>
        <taxon>Valvatacea</taxon>
        <taxon>Valvatida</taxon>
        <taxon>Asterinidae</taxon>
        <taxon>Patiria</taxon>
    </lineage>
</organism>